<keyword evidence="3" id="KW-0808">Transferase</keyword>
<comment type="caution">
    <text evidence="12">The sequence shown here is derived from an EMBL/GenBank/DDBJ whole genome shotgun (WGS) entry which is preliminary data.</text>
</comment>
<evidence type="ECO:0000256" key="3">
    <source>
        <dbReference type="ARBA" id="ARBA00022679"/>
    </source>
</evidence>
<evidence type="ECO:0000256" key="2">
    <source>
        <dbReference type="ARBA" id="ARBA00022516"/>
    </source>
</evidence>
<dbReference type="EMBL" id="QRAS01000001">
    <property type="protein sequence ID" value="RDL11808.1"/>
    <property type="molecule type" value="Genomic_DNA"/>
</dbReference>
<dbReference type="InterPro" id="IPR013750">
    <property type="entry name" value="GHMP_kinase_C_dom"/>
</dbReference>
<evidence type="ECO:0000256" key="8">
    <source>
        <dbReference type="ARBA" id="ARBA00023098"/>
    </source>
</evidence>
<dbReference type="Pfam" id="PF08544">
    <property type="entry name" value="GHMP_kinases_C"/>
    <property type="match status" value="1"/>
</dbReference>
<dbReference type="Gene3D" id="3.30.230.10">
    <property type="match status" value="1"/>
</dbReference>
<dbReference type="KEGG" id="wso:WSWS_00597"/>
<evidence type="ECO:0000313" key="12">
    <source>
        <dbReference type="EMBL" id="RDL11808.1"/>
    </source>
</evidence>
<keyword evidence="6" id="KW-0067">ATP-binding</keyword>
<dbReference type="GO" id="GO:0005829">
    <property type="term" value="C:cytosol"/>
    <property type="evidence" value="ECO:0007669"/>
    <property type="project" value="TreeGrafter"/>
</dbReference>
<evidence type="ECO:0000256" key="4">
    <source>
        <dbReference type="ARBA" id="ARBA00022741"/>
    </source>
</evidence>
<keyword evidence="13" id="KW-1185">Reference proteome</keyword>
<keyword evidence="7" id="KW-0460">Magnesium</keyword>
<dbReference type="UniPathway" id="UPA00057">
    <property type="reaction ID" value="UER00098"/>
</dbReference>
<evidence type="ECO:0000259" key="10">
    <source>
        <dbReference type="Pfam" id="PF00288"/>
    </source>
</evidence>
<dbReference type="InterPro" id="IPR014721">
    <property type="entry name" value="Ribsml_uS5_D2-typ_fold_subgr"/>
</dbReference>
<dbReference type="NCBIfam" id="TIGR00549">
    <property type="entry name" value="mevalon_kin"/>
    <property type="match status" value="1"/>
</dbReference>
<dbReference type="Pfam" id="PF00288">
    <property type="entry name" value="GHMP_kinases_N"/>
    <property type="match status" value="1"/>
</dbReference>
<dbReference type="InterPro" id="IPR036554">
    <property type="entry name" value="GHMP_kinase_C_sf"/>
</dbReference>
<dbReference type="PRINTS" id="PR00959">
    <property type="entry name" value="MEVGALKINASE"/>
</dbReference>
<sequence>MLEQATGTSHAKVILIGEHSVVYHQPAIALPLPAINITATLTKRAAGQLIISNEHSGELSEMSEAYEGIRQLITRLLRNFNATELSFTLRIDSLIPQERGMGSSAASAVAIIRAFFNFFEVELPDVELQRWANVEEMITHGSPSGIDAATTAHNKPVWFVKGSQPETIPMNLDATLILADTGVHGQTGLAVSVVRETLETNAQIAQPAIDALGELTRAAGVALEKNQVAELGAILNQAQTHLETLGVSHPKLDLLIAAARQAGALGAKLTGGGVGGAMIALTKTPAQTSAVIAALETVGAREIWTQQYTTTQ</sequence>
<dbReference type="InterPro" id="IPR020568">
    <property type="entry name" value="Ribosomal_Su5_D2-typ_SF"/>
</dbReference>
<dbReference type="Gene3D" id="3.30.70.890">
    <property type="entry name" value="GHMP kinase, C-terminal domain"/>
    <property type="match status" value="1"/>
</dbReference>
<evidence type="ECO:0000256" key="6">
    <source>
        <dbReference type="ARBA" id="ARBA00022840"/>
    </source>
</evidence>
<keyword evidence="8" id="KW-0443">Lipid metabolism</keyword>
<keyword evidence="5 12" id="KW-0418">Kinase</keyword>
<feature type="domain" description="GHMP kinase C-terminal" evidence="11">
    <location>
        <begin position="222"/>
        <end position="299"/>
    </location>
</feature>
<dbReference type="GO" id="GO:0005524">
    <property type="term" value="F:ATP binding"/>
    <property type="evidence" value="ECO:0007669"/>
    <property type="project" value="UniProtKB-KW"/>
</dbReference>
<evidence type="ECO:0000313" key="13">
    <source>
        <dbReference type="Proteomes" id="UP000254912"/>
    </source>
</evidence>
<protein>
    <submittedName>
        <fullName evidence="12">Mevalonate kinase</fullName>
    </submittedName>
</protein>
<evidence type="ECO:0000256" key="9">
    <source>
        <dbReference type="ARBA" id="ARBA00029438"/>
    </source>
</evidence>
<keyword evidence="1" id="KW-0963">Cytoplasm</keyword>
<dbReference type="PANTHER" id="PTHR43290:SF2">
    <property type="entry name" value="MEVALONATE KINASE"/>
    <property type="match status" value="1"/>
</dbReference>
<organism evidence="12 13">
    <name type="scientific">Weissella soli</name>
    <dbReference type="NCBI Taxonomy" id="155866"/>
    <lineage>
        <taxon>Bacteria</taxon>
        <taxon>Bacillati</taxon>
        <taxon>Bacillota</taxon>
        <taxon>Bacilli</taxon>
        <taxon>Lactobacillales</taxon>
        <taxon>Lactobacillaceae</taxon>
        <taxon>Weissella</taxon>
    </lineage>
</organism>
<evidence type="ECO:0000256" key="1">
    <source>
        <dbReference type="ARBA" id="ARBA00022490"/>
    </source>
</evidence>
<evidence type="ECO:0000256" key="5">
    <source>
        <dbReference type="ARBA" id="ARBA00022777"/>
    </source>
</evidence>
<gene>
    <name evidence="12" type="ORF">DFP99_0227</name>
</gene>
<dbReference type="SUPFAM" id="SSF54211">
    <property type="entry name" value="Ribosomal protein S5 domain 2-like"/>
    <property type="match status" value="1"/>
</dbReference>
<dbReference type="Proteomes" id="UP000254912">
    <property type="component" value="Unassembled WGS sequence"/>
</dbReference>
<proteinExistence type="predicted"/>
<comment type="pathway">
    <text evidence="9">Isoprenoid biosynthesis; isopentenyl diphosphate biosynthesis via mevalonate pathway; isopentenyl diphosphate from (R)-mevalonate: step 1/3.</text>
</comment>
<dbReference type="InterPro" id="IPR006205">
    <property type="entry name" value="Mev_gal_kin"/>
</dbReference>
<reference evidence="12 13" key="1">
    <citation type="submission" date="2018-07" db="EMBL/GenBank/DDBJ databases">
        <title>Genomic Encyclopedia of Type Strains, Phase III (KMG-III): the genomes of soil and plant-associated and newly described type strains.</title>
        <authorList>
            <person name="Whitman W."/>
        </authorList>
    </citation>
    <scope>NUCLEOTIDE SEQUENCE [LARGE SCALE GENOMIC DNA]</scope>
    <source>
        <strain evidence="12 13">CECT 7031</strain>
    </source>
</reference>
<keyword evidence="2" id="KW-0444">Lipid biosynthesis</keyword>
<keyword evidence="4" id="KW-0547">Nucleotide-binding</keyword>
<evidence type="ECO:0000259" key="11">
    <source>
        <dbReference type="Pfam" id="PF08544"/>
    </source>
</evidence>
<dbReference type="GeneID" id="94545803"/>
<dbReference type="RefSeq" id="WP_070229879.1">
    <property type="nucleotide sequence ID" value="NZ_BJYO01000002.1"/>
</dbReference>
<dbReference type="PANTHER" id="PTHR43290">
    <property type="entry name" value="MEVALONATE KINASE"/>
    <property type="match status" value="1"/>
</dbReference>
<dbReference type="GO" id="GO:0019287">
    <property type="term" value="P:isopentenyl diphosphate biosynthetic process, mevalonate pathway"/>
    <property type="evidence" value="ECO:0007669"/>
    <property type="project" value="UniProtKB-UniPathway"/>
</dbReference>
<dbReference type="InterPro" id="IPR006204">
    <property type="entry name" value="GHMP_kinase_N_dom"/>
</dbReference>
<evidence type="ECO:0000256" key="7">
    <source>
        <dbReference type="ARBA" id="ARBA00022842"/>
    </source>
</evidence>
<dbReference type="GO" id="GO:0004496">
    <property type="term" value="F:mevalonate kinase activity"/>
    <property type="evidence" value="ECO:0007669"/>
    <property type="project" value="InterPro"/>
</dbReference>
<dbReference type="AlphaFoldDB" id="A0A288Q8A7"/>
<dbReference type="SUPFAM" id="SSF55060">
    <property type="entry name" value="GHMP Kinase, C-terminal domain"/>
    <property type="match status" value="1"/>
</dbReference>
<name>A0A288Q8A7_9LACO</name>
<feature type="domain" description="GHMP kinase N-terminal" evidence="10">
    <location>
        <begin position="73"/>
        <end position="153"/>
    </location>
</feature>
<accession>A0A288Q8A7</accession>